<feature type="transmembrane region" description="Helical" evidence="6">
    <location>
        <begin position="411"/>
        <end position="428"/>
    </location>
</feature>
<evidence type="ECO:0000313" key="10">
    <source>
        <dbReference type="Proteomes" id="UP001174691"/>
    </source>
</evidence>
<dbReference type="GO" id="GO:0005886">
    <property type="term" value="C:plasma membrane"/>
    <property type="evidence" value="ECO:0007669"/>
    <property type="project" value="TreeGrafter"/>
</dbReference>
<feature type="transmembrane region" description="Helical" evidence="6">
    <location>
        <begin position="75"/>
        <end position="99"/>
    </location>
</feature>
<feature type="transmembrane region" description="Helical" evidence="6">
    <location>
        <begin position="6"/>
        <end position="24"/>
    </location>
</feature>
<keyword evidence="10" id="KW-1185">Reference proteome</keyword>
<sequence>MLMAVSLGIGLLSTLATSFAFYWFVKMRRNFRHDLIMLLVQADLIKSVWFVIFPIVTYTRGPVASDSTFCQVSGFFFAVGIESSDVAVLLIAVHSAMYIFRPKSGLYPYRWLAYGAYVLVPILFASLAFLDGGYKNVGYFCYLPTGTGWARLALSWVPRHILFAIIILTYSCIYVYVRRRILNYERRASAAPHKQQNERRLTLPSAAVYRDRIRSFPSTLKPSAGRYKDRIRSVSFGNTYATKWTEDTPTTGPIAWNFPRFTEAPSSELESIATDEQDPHSSSTIELLGYPVPSVSPSLRASAQASSYHSSVSAESWKLARVSEETTAPALQPPASTVGPVRPSSCATIPAMFPVCQKALRATEPPLPPTSSSSSHPGDGDGDGAALTPHISHDPLTSHVSRNRDKIRRQLRSLFVYPLLYLVIWIFPLVNQGYGYRNSPLLPGDRPAWVMVCSLASLAVQGLADSAVFTAREKPWRHVGGKGFWGSVRRGWCVWGRGKDGVGRTREEMLVEVRIARARREKEMRDEMGTGEKKRVDRRHWWDFEEEEAV</sequence>
<evidence type="ECO:0000313" key="9">
    <source>
        <dbReference type="EMBL" id="KAJ9151084.1"/>
    </source>
</evidence>
<dbReference type="InterPro" id="IPR023041">
    <property type="entry name" value="Glucose_rcpt_Git3-like_N"/>
</dbReference>
<dbReference type="GO" id="GO:0004930">
    <property type="term" value="F:G protein-coupled receptor activity"/>
    <property type="evidence" value="ECO:0007669"/>
    <property type="project" value="TreeGrafter"/>
</dbReference>
<feature type="region of interest" description="Disordered" evidence="5">
    <location>
        <begin position="362"/>
        <end position="399"/>
    </location>
</feature>
<dbReference type="Proteomes" id="UP001174691">
    <property type="component" value="Unassembled WGS sequence"/>
</dbReference>
<comment type="caution">
    <text evidence="9">The sequence shown here is derived from an EMBL/GenBank/DDBJ whole genome shotgun (WGS) entry which is preliminary data.</text>
</comment>
<keyword evidence="9" id="KW-0675">Receptor</keyword>
<accession>A0AA38VHB8</accession>
<dbReference type="Pfam" id="PF11970">
    <property type="entry name" value="GPR_Gpa2_C"/>
    <property type="match status" value="1"/>
</dbReference>
<keyword evidence="4 6" id="KW-0472">Membrane</keyword>
<dbReference type="PANTHER" id="PTHR23112:SF37">
    <property type="entry name" value="G PROTEIN-COUPLED RECEPTOR GPR1"/>
    <property type="match status" value="1"/>
</dbReference>
<dbReference type="SUPFAM" id="SSF81321">
    <property type="entry name" value="Family A G protein-coupled receptor-like"/>
    <property type="match status" value="1"/>
</dbReference>
<feature type="transmembrane region" description="Helical" evidence="6">
    <location>
        <begin position="36"/>
        <end position="55"/>
    </location>
</feature>
<organism evidence="9 10">
    <name type="scientific">Coniochaeta hoffmannii</name>
    <dbReference type="NCBI Taxonomy" id="91930"/>
    <lineage>
        <taxon>Eukaryota</taxon>
        <taxon>Fungi</taxon>
        <taxon>Dikarya</taxon>
        <taxon>Ascomycota</taxon>
        <taxon>Pezizomycotina</taxon>
        <taxon>Sordariomycetes</taxon>
        <taxon>Sordariomycetidae</taxon>
        <taxon>Coniochaetales</taxon>
        <taxon>Coniochaetaceae</taxon>
        <taxon>Coniochaeta</taxon>
    </lineage>
</organism>
<proteinExistence type="predicted"/>
<keyword evidence="3 6" id="KW-1133">Transmembrane helix</keyword>
<keyword evidence="2 6" id="KW-0812">Transmembrane</keyword>
<protein>
    <submittedName>
        <fullName evidence="9">Plasma membrane g protein coupled receptor that interacts with the heterotrimeric g protein a</fullName>
    </submittedName>
</protein>
<evidence type="ECO:0000256" key="1">
    <source>
        <dbReference type="ARBA" id="ARBA00004141"/>
    </source>
</evidence>
<evidence type="ECO:0000259" key="7">
    <source>
        <dbReference type="Pfam" id="PF11710"/>
    </source>
</evidence>
<evidence type="ECO:0000256" key="2">
    <source>
        <dbReference type="ARBA" id="ARBA00022692"/>
    </source>
</evidence>
<feature type="domain" description="G protein-coupled receptor GPR1/2/3 C-terminal" evidence="8">
    <location>
        <begin position="402"/>
        <end position="478"/>
    </location>
</feature>
<dbReference type="PANTHER" id="PTHR23112">
    <property type="entry name" value="G PROTEIN-COUPLED RECEPTOR 157-RELATED"/>
    <property type="match status" value="1"/>
</dbReference>
<evidence type="ECO:0000259" key="8">
    <source>
        <dbReference type="Pfam" id="PF11970"/>
    </source>
</evidence>
<gene>
    <name evidence="9" type="ORF">NKR19_g5005</name>
</gene>
<dbReference type="InterPro" id="IPR022596">
    <property type="entry name" value="GPR1/2/3_C"/>
</dbReference>
<evidence type="ECO:0000256" key="3">
    <source>
        <dbReference type="ARBA" id="ARBA00022989"/>
    </source>
</evidence>
<feature type="transmembrane region" description="Helical" evidence="6">
    <location>
        <begin position="160"/>
        <end position="177"/>
    </location>
</feature>
<feature type="domain" description="Glucose receptor Git3-like N-terminal" evidence="7">
    <location>
        <begin position="5"/>
        <end position="181"/>
    </location>
</feature>
<name>A0AA38VHB8_9PEZI</name>
<comment type="subcellular location">
    <subcellularLocation>
        <location evidence="1">Membrane</location>
        <topology evidence="1">Multi-pass membrane protein</topology>
    </subcellularLocation>
</comment>
<dbReference type="AlphaFoldDB" id="A0AA38VHB8"/>
<evidence type="ECO:0000256" key="5">
    <source>
        <dbReference type="SAM" id="MobiDB-lite"/>
    </source>
</evidence>
<evidence type="ECO:0000256" key="6">
    <source>
        <dbReference type="SAM" id="Phobius"/>
    </source>
</evidence>
<dbReference type="Gene3D" id="1.20.1070.10">
    <property type="entry name" value="Rhodopsin 7-helix transmembrane proteins"/>
    <property type="match status" value="1"/>
</dbReference>
<dbReference type="EMBL" id="JANBVN010000066">
    <property type="protein sequence ID" value="KAJ9151084.1"/>
    <property type="molecule type" value="Genomic_DNA"/>
</dbReference>
<dbReference type="Pfam" id="PF11710">
    <property type="entry name" value="Git3"/>
    <property type="match status" value="1"/>
</dbReference>
<reference evidence="9" key="1">
    <citation type="submission" date="2022-07" db="EMBL/GenBank/DDBJ databases">
        <title>Fungi with potential for degradation of polypropylene.</title>
        <authorList>
            <person name="Gostincar C."/>
        </authorList>
    </citation>
    <scope>NUCLEOTIDE SEQUENCE</scope>
    <source>
        <strain evidence="9">EXF-13287</strain>
    </source>
</reference>
<evidence type="ECO:0000256" key="4">
    <source>
        <dbReference type="ARBA" id="ARBA00023136"/>
    </source>
</evidence>
<feature type="transmembrane region" description="Helical" evidence="6">
    <location>
        <begin position="111"/>
        <end position="130"/>
    </location>
</feature>
<dbReference type="GO" id="GO:0007189">
    <property type="term" value="P:adenylate cyclase-activating G protein-coupled receptor signaling pathway"/>
    <property type="evidence" value="ECO:0007669"/>
    <property type="project" value="TreeGrafter"/>
</dbReference>